<dbReference type="Gene3D" id="3.40.50.880">
    <property type="match status" value="1"/>
</dbReference>
<feature type="domain" description="VWFA" evidence="3">
    <location>
        <begin position="135"/>
        <end position="210"/>
    </location>
</feature>
<evidence type="ECO:0000256" key="2">
    <source>
        <dbReference type="SAM" id="Phobius"/>
    </source>
</evidence>
<dbReference type="EMBL" id="VRLW01000001">
    <property type="protein sequence ID" value="KAA1257642.1"/>
    <property type="molecule type" value="Genomic_DNA"/>
</dbReference>
<sequence>MIASLRFSGDMPAWLVIVAAIVSAFAVLLYYLRETRSLDSSASFLIPSLRAAAVALVIFILAGPIWHSQVTVGRLGRVVFAVDQSASMSAPDTSPTGSGETSQTDSAVSRVDRANRLLEGNRDNEGWVERLANTHQVEVSPFSAGSRTDIGSALAAVSNSLTAADSGEDASHTAVVVFSDGRNNAGPSPLDESAALRMAGVTVHTIGIGNLDEPPGVGISAVEHPDSVAPDGTLKGKVQLLHSMEGNRQATVLIETDDQQTLWEKEITLASGNRQSVAFEIDVETALQKIAGDAVSGIDRGTKVMNLRAVVRSDGEDWIRENNRFDFRVSAATRKRRLLILDGGSRWEMRYLKNLFQRDPGWMVNTVLFGIGTDNPRMLHGDGDGDDDGKFPDDQESMGKYDAVVLGEIPAEFFDERDSQLLSDFVNRGGGLIVIDGQYGQVGELIKTRLPELIPVRHDEVVSAPPESIQLTTLGSQQPAIDLFGDAGQLESFWRKLPSPTMTNSVSPAATAEVWAETVDVGGGRSPWLVTHLFGGGRVFYFASDQTWRWRYKVGDRFHARFWNQIMEAAMQPPYSASDEYLAVGTDRLEYESGGSPIIRARLQNIDGGPVGDSTVDALLVSDNEVVATVPLVIDDPQRGTYRGQASGLPDGSYEVRIRASGFDQAALRATTPIWVGGNDAAEWNRISVNDQGLSAVAKAGGGEYRHESSADEIFTRLEMLSTGRVVESDVSLWESFYWFWAVMGLLTAEWVLRKRSGLV</sequence>
<accession>A0A5B1CBQ2</accession>
<dbReference type="Pfam" id="PF00092">
    <property type="entry name" value="VWA"/>
    <property type="match status" value="1"/>
</dbReference>
<dbReference type="RefSeq" id="WP_068263507.1">
    <property type="nucleotide sequence ID" value="NZ_LWSK01000048.1"/>
</dbReference>
<evidence type="ECO:0000256" key="1">
    <source>
        <dbReference type="SAM" id="MobiDB-lite"/>
    </source>
</evidence>
<evidence type="ECO:0000259" key="3">
    <source>
        <dbReference type="PROSITE" id="PS50234"/>
    </source>
</evidence>
<name>A0A5B1CBQ2_9BACT</name>
<dbReference type="SUPFAM" id="SSF53300">
    <property type="entry name" value="vWA-like"/>
    <property type="match status" value="1"/>
</dbReference>
<keyword evidence="2" id="KW-0812">Transmembrane</keyword>
<dbReference type="Gene3D" id="3.40.50.410">
    <property type="entry name" value="von Willebrand factor, type A domain"/>
    <property type="match status" value="1"/>
</dbReference>
<feature type="transmembrane region" description="Helical" evidence="2">
    <location>
        <begin position="12"/>
        <end position="32"/>
    </location>
</feature>
<protein>
    <submittedName>
        <fullName evidence="4">von Willebrand factor type A domain protein</fullName>
    </submittedName>
</protein>
<dbReference type="InterPro" id="IPR002035">
    <property type="entry name" value="VWF_A"/>
</dbReference>
<dbReference type="PROSITE" id="PS50234">
    <property type="entry name" value="VWFA"/>
    <property type="match status" value="1"/>
</dbReference>
<proteinExistence type="predicted"/>
<keyword evidence="5" id="KW-1185">Reference proteome</keyword>
<dbReference type="InterPro" id="IPR029062">
    <property type="entry name" value="Class_I_gatase-like"/>
</dbReference>
<evidence type="ECO:0000313" key="4">
    <source>
        <dbReference type="EMBL" id="KAA1257642.1"/>
    </source>
</evidence>
<dbReference type="PANTHER" id="PTHR37947">
    <property type="entry name" value="BLL2462 PROTEIN"/>
    <property type="match status" value="1"/>
</dbReference>
<feature type="region of interest" description="Disordered" evidence="1">
    <location>
        <begin position="87"/>
        <end position="111"/>
    </location>
</feature>
<gene>
    <name evidence="4" type="ORF">LF1_01300</name>
</gene>
<evidence type="ECO:0000313" key="5">
    <source>
        <dbReference type="Proteomes" id="UP000322699"/>
    </source>
</evidence>
<dbReference type="AlphaFoldDB" id="A0A5B1CBQ2"/>
<feature type="compositionally biased region" description="Polar residues" evidence="1">
    <location>
        <begin position="87"/>
        <end position="107"/>
    </location>
</feature>
<dbReference type="PANTHER" id="PTHR37947:SF1">
    <property type="entry name" value="BLL2462 PROTEIN"/>
    <property type="match status" value="1"/>
</dbReference>
<reference evidence="4 5" key="1">
    <citation type="submission" date="2019-08" db="EMBL/GenBank/DDBJ databases">
        <title>Deep-cultivation of Planctomycetes and their phenomic and genomic characterization uncovers novel biology.</title>
        <authorList>
            <person name="Wiegand S."/>
            <person name="Jogler M."/>
            <person name="Boedeker C."/>
            <person name="Pinto D."/>
            <person name="Vollmers J."/>
            <person name="Rivas-Marin E."/>
            <person name="Kohn T."/>
            <person name="Peeters S.H."/>
            <person name="Heuer A."/>
            <person name="Rast P."/>
            <person name="Oberbeckmann S."/>
            <person name="Bunk B."/>
            <person name="Jeske O."/>
            <person name="Meyerdierks A."/>
            <person name="Storesund J.E."/>
            <person name="Kallscheuer N."/>
            <person name="Luecker S."/>
            <person name="Lage O.M."/>
            <person name="Pohl T."/>
            <person name="Merkel B.J."/>
            <person name="Hornburger P."/>
            <person name="Mueller R.-W."/>
            <person name="Bruemmer F."/>
            <person name="Labrenz M."/>
            <person name="Spormann A.M."/>
            <person name="Op Den Camp H."/>
            <person name="Overmann J."/>
            <person name="Amann R."/>
            <person name="Jetten M.S.M."/>
            <person name="Mascher T."/>
            <person name="Medema M.H."/>
            <person name="Devos D.P."/>
            <person name="Kaster A.-K."/>
            <person name="Ovreas L."/>
            <person name="Rohde M."/>
            <person name="Galperin M.Y."/>
            <person name="Jogler C."/>
        </authorList>
    </citation>
    <scope>NUCLEOTIDE SEQUENCE [LARGE SCALE GENOMIC DNA]</scope>
    <source>
        <strain evidence="4 5">LF1</strain>
    </source>
</reference>
<dbReference type="OrthoDB" id="252901at2"/>
<keyword evidence="2" id="KW-0472">Membrane</keyword>
<feature type="transmembrane region" description="Helical" evidence="2">
    <location>
        <begin position="44"/>
        <end position="66"/>
    </location>
</feature>
<comment type="caution">
    <text evidence="4">The sequence shown here is derived from an EMBL/GenBank/DDBJ whole genome shotgun (WGS) entry which is preliminary data.</text>
</comment>
<dbReference type="InterPro" id="IPR036465">
    <property type="entry name" value="vWFA_dom_sf"/>
</dbReference>
<organism evidence="4 5">
    <name type="scientific">Rubripirellula obstinata</name>
    <dbReference type="NCBI Taxonomy" id="406547"/>
    <lineage>
        <taxon>Bacteria</taxon>
        <taxon>Pseudomonadati</taxon>
        <taxon>Planctomycetota</taxon>
        <taxon>Planctomycetia</taxon>
        <taxon>Pirellulales</taxon>
        <taxon>Pirellulaceae</taxon>
        <taxon>Rubripirellula</taxon>
    </lineage>
</organism>
<dbReference type="SUPFAM" id="SSF52317">
    <property type="entry name" value="Class I glutamine amidotransferase-like"/>
    <property type="match status" value="1"/>
</dbReference>
<keyword evidence="2" id="KW-1133">Transmembrane helix</keyword>
<dbReference type="Proteomes" id="UP000322699">
    <property type="component" value="Unassembled WGS sequence"/>
</dbReference>